<feature type="non-terminal residue" evidence="1">
    <location>
        <position position="142"/>
    </location>
</feature>
<dbReference type="EMBL" id="BARW01017742">
    <property type="protein sequence ID" value="GAI90873.1"/>
    <property type="molecule type" value="Genomic_DNA"/>
</dbReference>
<sequence>MNKKIIWLITSCLMVAALVLASCVPAVVEEKEAKVVTKEPEKKAEEVEEVVEEKTKYGGTTTTLIAQDVLSFDLLDLMILNHYWNSFTHDTLLVADWWIDRDIANYRNKQQYLNEALWVGSLAESWEKPDDTTIIFRLRKGV</sequence>
<gene>
    <name evidence="1" type="ORF">S12H4_30571</name>
</gene>
<comment type="caution">
    <text evidence="1">The sequence shown here is derived from an EMBL/GenBank/DDBJ whole genome shotgun (WGS) entry which is preliminary data.</text>
</comment>
<reference evidence="1" key="1">
    <citation type="journal article" date="2014" name="Front. Microbiol.">
        <title>High frequency of phylogenetically diverse reductive dehalogenase-homologous genes in deep subseafloor sedimentary metagenomes.</title>
        <authorList>
            <person name="Kawai M."/>
            <person name="Futagami T."/>
            <person name="Toyoda A."/>
            <person name="Takaki Y."/>
            <person name="Nishi S."/>
            <person name="Hori S."/>
            <person name="Arai W."/>
            <person name="Tsubouchi T."/>
            <person name="Morono Y."/>
            <person name="Uchiyama I."/>
            <person name="Ito T."/>
            <person name="Fujiyama A."/>
            <person name="Inagaki F."/>
            <person name="Takami H."/>
        </authorList>
    </citation>
    <scope>NUCLEOTIDE SEQUENCE</scope>
    <source>
        <strain evidence="1">Expedition CK06-06</strain>
    </source>
</reference>
<evidence type="ECO:0000313" key="1">
    <source>
        <dbReference type="EMBL" id="GAI90873.1"/>
    </source>
</evidence>
<dbReference type="Gene3D" id="3.40.190.10">
    <property type="entry name" value="Periplasmic binding protein-like II"/>
    <property type="match status" value="1"/>
</dbReference>
<protein>
    <submittedName>
        <fullName evidence="1">Uncharacterized protein</fullName>
    </submittedName>
</protein>
<organism evidence="1">
    <name type="scientific">marine sediment metagenome</name>
    <dbReference type="NCBI Taxonomy" id="412755"/>
    <lineage>
        <taxon>unclassified sequences</taxon>
        <taxon>metagenomes</taxon>
        <taxon>ecological metagenomes</taxon>
    </lineage>
</organism>
<proteinExistence type="predicted"/>
<dbReference type="AlphaFoldDB" id="X1SD21"/>
<accession>X1SD21</accession>
<dbReference type="PROSITE" id="PS51257">
    <property type="entry name" value="PROKAR_LIPOPROTEIN"/>
    <property type="match status" value="1"/>
</dbReference>
<name>X1SD21_9ZZZZ</name>